<keyword evidence="1" id="KW-0255">Endonuclease</keyword>
<accession>A0ACB7WT58</accession>
<proteinExistence type="predicted"/>
<organism evidence="1 2">
    <name type="scientific">Dioscorea alata</name>
    <name type="common">Purple yam</name>
    <dbReference type="NCBI Taxonomy" id="55571"/>
    <lineage>
        <taxon>Eukaryota</taxon>
        <taxon>Viridiplantae</taxon>
        <taxon>Streptophyta</taxon>
        <taxon>Embryophyta</taxon>
        <taxon>Tracheophyta</taxon>
        <taxon>Spermatophyta</taxon>
        <taxon>Magnoliopsida</taxon>
        <taxon>Liliopsida</taxon>
        <taxon>Dioscoreales</taxon>
        <taxon>Dioscoreaceae</taxon>
        <taxon>Dioscorea</taxon>
    </lineage>
</organism>
<evidence type="ECO:0000313" key="2">
    <source>
        <dbReference type="Proteomes" id="UP000827976"/>
    </source>
</evidence>
<gene>
    <name evidence="1" type="ORF">IHE45_01G037600</name>
</gene>
<keyword evidence="1" id="KW-0560">Oxidoreductase</keyword>
<dbReference type="Proteomes" id="UP000827976">
    <property type="component" value="Chromosome 1"/>
</dbReference>
<dbReference type="EC" id="1.14.14.81" evidence="1"/>
<protein>
    <submittedName>
        <fullName evidence="1">Endonuclease MutS2 protein</fullName>
        <ecNumber evidence="1">1.14.14.81</ecNumber>
    </submittedName>
</protein>
<comment type="caution">
    <text evidence="1">The sequence shown here is derived from an EMBL/GenBank/DDBJ whole genome shotgun (WGS) entry which is preliminary data.</text>
</comment>
<dbReference type="EMBL" id="CM037011">
    <property type="protein sequence ID" value="KAH7692008.1"/>
    <property type="molecule type" value="Genomic_DNA"/>
</dbReference>
<evidence type="ECO:0000313" key="1">
    <source>
        <dbReference type="EMBL" id="KAH7692008.1"/>
    </source>
</evidence>
<reference evidence="2" key="1">
    <citation type="journal article" date="2022" name="Nat. Commun.">
        <title>Chromosome evolution and the genetic basis of agronomically important traits in greater yam.</title>
        <authorList>
            <person name="Bredeson J.V."/>
            <person name="Lyons J.B."/>
            <person name="Oniyinde I.O."/>
            <person name="Okereke N.R."/>
            <person name="Kolade O."/>
            <person name="Nnabue I."/>
            <person name="Nwadili C.O."/>
            <person name="Hribova E."/>
            <person name="Parker M."/>
            <person name="Nwogha J."/>
            <person name="Shu S."/>
            <person name="Carlson J."/>
            <person name="Kariba R."/>
            <person name="Muthemba S."/>
            <person name="Knop K."/>
            <person name="Barton G.J."/>
            <person name="Sherwood A.V."/>
            <person name="Lopez-Montes A."/>
            <person name="Asiedu R."/>
            <person name="Jamnadass R."/>
            <person name="Muchugi A."/>
            <person name="Goodstein D."/>
            <person name="Egesi C.N."/>
            <person name="Featherston J."/>
            <person name="Asfaw A."/>
            <person name="Simpson G.G."/>
            <person name="Dolezel J."/>
            <person name="Hendre P.S."/>
            <person name="Van Deynze A."/>
            <person name="Kumar P.L."/>
            <person name="Obidiegwu J.E."/>
            <person name="Bhattacharjee R."/>
            <person name="Rokhsar D.S."/>
        </authorList>
    </citation>
    <scope>NUCLEOTIDE SEQUENCE [LARGE SCALE GENOMIC DNA]</scope>
    <source>
        <strain evidence="2">cv. TDa95/00328</strain>
    </source>
</reference>
<keyword evidence="1" id="KW-0378">Hydrolase</keyword>
<name>A0ACB7WT58_DIOAL</name>
<sequence length="935" mass="102914">MAILRGFTPFSKPPKLHHFSQSRVLIFVKSLISVHKSISRGSSIIHNAIRPSSISKAATFAFPETENKVRLSEELCKETEETLEWPSICAQVSSFASTAAGRAACQRSGLPSGQDRAESQKLLDQTAAAALLPQALDFSGIEDVSDIVRLAVAGELLTVRELCTVQRSLQAARRVLQDLERIGESSDRFTPLLEILQDCDFMTELVENIGYCIDCTLSIILDRASATLESVRLERKENMEKLDTLLKEVSVSVYQAGGIDSPLITKRRSRMCVGIKASHKSLLPGGVVLSVSSSGATYFMEPRDAIELNNMEVRLSNAERTEELAVLGFLTAEVAGSETRIRCLMEKILELDFACARGAYAKWMNGVCPAFIEDFEKIDSERDGNNLLVDIEGIQHPLLLEPFLRSLSPVPKQQAGAAKMLSQSDQAMNSGKVFEGKAPVPLDIKVQNTKKVVVISGPNTGGKTATMKTLGLAAIMSKAGLFLPARNTPRLPWFDQILADIGDHQSLEHSLSTFSAHISCICKILEAASEKSLVLIDEIGCGTDPSEGVALSTSILQHLAGCVSLAMVTTHYADLSLLKATDSRFENAAMEFCMDTLQPTYHILWGSTGNSNALSIAKSIGFDQEVLDRAQQWVQRLLPDKQKERQGLLYQSLLEERNCLEAQAKEAASILSEVKKLHFEINSEAEDLDNREAALKAKETKSIQQELRSVSSRMDDIIKKFEKQLENANPDQFNSIMRVAEAAIASIVASHSASGSMLTEETEYHSTYMPQVGDKVYVKGLGDKLATVIETLAEDGTAMVQYGKIRIRAKRNDMKPVNNVKDIFNRSIPPLKEQRRFAQRVIVAENKDDDSTFGPAVRTSKNTVDLRGMRVDEAALRLQMAISECKSYGVLFVVHGMGTGAVKERTLDILRSHPRVAKFEEENPMNYGCTIAYIK</sequence>
<keyword evidence="1" id="KW-0540">Nuclease</keyword>
<keyword evidence="2" id="KW-1185">Reference proteome</keyword>